<name>A0A2U0T5G7_9PAST</name>
<evidence type="ECO:0000313" key="1">
    <source>
        <dbReference type="EMBL" id="PVX38846.1"/>
    </source>
</evidence>
<organism evidence="1 2">
    <name type="scientific">Alitibacter langaaensis DSM 22999</name>
    <dbReference type="NCBI Taxonomy" id="1122935"/>
    <lineage>
        <taxon>Bacteria</taxon>
        <taxon>Pseudomonadati</taxon>
        <taxon>Pseudomonadota</taxon>
        <taxon>Gammaproteobacteria</taxon>
        <taxon>Pasteurellales</taxon>
        <taxon>Pasteurellaceae</taxon>
        <taxon>Alitibacter</taxon>
    </lineage>
</organism>
<dbReference type="Gene3D" id="3.40.50.360">
    <property type="match status" value="1"/>
</dbReference>
<dbReference type="SUPFAM" id="SSF52218">
    <property type="entry name" value="Flavoproteins"/>
    <property type="match status" value="1"/>
</dbReference>
<proteinExistence type="predicted"/>
<evidence type="ECO:0008006" key="3">
    <source>
        <dbReference type="Google" id="ProtNLM"/>
    </source>
</evidence>
<gene>
    <name evidence="1" type="ORF">C8D76_10767</name>
</gene>
<dbReference type="EMBL" id="QENU01000007">
    <property type="protein sequence ID" value="PVX38846.1"/>
    <property type="molecule type" value="Genomic_DNA"/>
</dbReference>
<dbReference type="InterPro" id="IPR029039">
    <property type="entry name" value="Flavoprotein-like_sf"/>
</dbReference>
<protein>
    <recommendedName>
        <fullName evidence="3">NADPH-dependent FMN reductase</fullName>
    </recommendedName>
</protein>
<accession>A0A2U0T5G7</accession>
<dbReference type="AlphaFoldDB" id="A0A2U0T5G7"/>
<reference evidence="1 2" key="1">
    <citation type="submission" date="2018-05" db="EMBL/GenBank/DDBJ databases">
        <title>Genomic Encyclopedia of Type Strains, Phase IV (KMG-IV): sequencing the most valuable type-strain genomes for metagenomic binning, comparative biology and taxonomic classification.</title>
        <authorList>
            <person name="Goeker M."/>
        </authorList>
    </citation>
    <scope>NUCLEOTIDE SEQUENCE [LARGE SCALE GENOMIC DNA]</scope>
    <source>
        <strain evidence="1 2">DSM 22999</strain>
    </source>
</reference>
<evidence type="ECO:0000313" key="2">
    <source>
        <dbReference type="Proteomes" id="UP000245909"/>
    </source>
</evidence>
<keyword evidence="2" id="KW-1185">Reference proteome</keyword>
<sequence>MTKQVAVLVGSNSTTSVSKIVARYLQSIDPASIQLNFVEISDLPLYDRDLDAQEVA</sequence>
<dbReference type="Proteomes" id="UP000245909">
    <property type="component" value="Unassembled WGS sequence"/>
</dbReference>
<comment type="caution">
    <text evidence="1">The sequence shown here is derived from an EMBL/GenBank/DDBJ whole genome shotgun (WGS) entry which is preliminary data.</text>
</comment>